<dbReference type="InterPro" id="IPR036388">
    <property type="entry name" value="WH-like_DNA-bd_sf"/>
</dbReference>
<dbReference type="PANTHER" id="PTHR43712:SF2">
    <property type="entry name" value="O-METHYLTRANSFERASE CICE"/>
    <property type="match status" value="1"/>
</dbReference>
<dbReference type="Gene3D" id="1.10.287.1350">
    <property type="match status" value="1"/>
</dbReference>
<dbReference type="OrthoDB" id="4145676at2"/>
<evidence type="ECO:0000313" key="7">
    <source>
        <dbReference type="EMBL" id="RKN71636.1"/>
    </source>
</evidence>
<dbReference type="Gene3D" id="1.10.10.10">
    <property type="entry name" value="Winged helix-like DNA-binding domain superfamily/Winged helix DNA-binding domain"/>
    <property type="match status" value="1"/>
</dbReference>
<evidence type="ECO:0000256" key="3">
    <source>
        <dbReference type="ARBA" id="ARBA00022691"/>
    </source>
</evidence>
<keyword evidence="1" id="KW-0489">Methyltransferase</keyword>
<protein>
    <submittedName>
        <fullName evidence="7">Uncharacterized protein</fullName>
    </submittedName>
</protein>
<evidence type="ECO:0000256" key="2">
    <source>
        <dbReference type="ARBA" id="ARBA00022679"/>
    </source>
</evidence>
<dbReference type="GO" id="GO:0046983">
    <property type="term" value="F:protein dimerization activity"/>
    <property type="evidence" value="ECO:0007669"/>
    <property type="project" value="InterPro"/>
</dbReference>
<evidence type="ECO:0000256" key="4">
    <source>
        <dbReference type="PIRSR" id="PIRSR005739-1"/>
    </source>
</evidence>
<dbReference type="Gene3D" id="3.40.50.150">
    <property type="entry name" value="Vaccinia Virus protein VP39"/>
    <property type="match status" value="1"/>
</dbReference>
<feature type="domain" description="O-methyltransferase C-terminal" evidence="5">
    <location>
        <begin position="102"/>
        <end position="279"/>
    </location>
</feature>
<dbReference type="GO" id="GO:0008171">
    <property type="term" value="F:O-methyltransferase activity"/>
    <property type="evidence" value="ECO:0007669"/>
    <property type="project" value="InterPro"/>
</dbReference>
<proteinExistence type="predicted"/>
<dbReference type="PANTHER" id="PTHR43712">
    <property type="entry name" value="PUTATIVE (AFU_ORTHOLOGUE AFUA_4G14580)-RELATED"/>
    <property type="match status" value="1"/>
</dbReference>
<evidence type="ECO:0000313" key="8">
    <source>
        <dbReference type="Proteomes" id="UP000270343"/>
    </source>
</evidence>
<dbReference type="InterPro" id="IPR001077">
    <property type="entry name" value="COMT_C"/>
</dbReference>
<reference evidence="7 8" key="1">
    <citation type="journal article" date="2015" name="Antonie Van Leeuwenhoek">
        <title>Streptomyces klenkii sp. nov., isolated from deep marine sediment.</title>
        <authorList>
            <person name="Veyisoglu A."/>
            <person name="Sahin N."/>
        </authorList>
    </citation>
    <scope>NUCLEOTIDE SEQUENCE [LARGE SCALE GENOMIC DNA]</scope>
    <source>
        <strain evidence="7 8">KCTC 29202</strain>
    </source>
</reference>
<dbReference type="SUPFAM" id="SSF53335">
    <property type="entry name" value="S-adenosyl-L-methionine-dependent methyltransferases"/>
    <property type="match status" value="1"/>
</dbReference>
<sequence>MEILKLAVSGWFARALAVAARLEIADVLDGGSLTPAELAERTDTDPEVLYRLLQMLTVPGVLERDGEKFRLSEAYAPLRADHPFTQRHFAILAAELYDDAFAGLMHTVKTGRSGFQEVFGQSLYAYLENDAETAELFDKGMVDLATPVAHCLVEKHDFSGVKTLVDVGGGSGGLLPGILAAHPGARGTVADRASVCARGREGLGRVADESVLERITFTPSDFFAEVPAGADRYLLKNVLHDWTYDNCVRILSTVATAMAGSAEGARLLVVEPLVENDIDGWRAMFQAVACDEGTLGLDEPAMRRALEEAGFAVESVQQLPTGHKVLEASLRAA</sequence>
<keyword evidence="2" id="KW-0808">Transferase</keyword>
<dbReference type="SUPFAM" id="SSF46785">
    <property type="entry name" value="Winged helix' DNA-binding domain"/>
    <property type="match status" value="1"/>
</dbReference>
<accession>A0A3B0BIN3</accession>
<dbReference type="PROSITE" id="PS51683">
    <property type="entry name" value="SAM_OMT_II"/>
    <property type="match status" value="1"/>
</dbReference>
<dbReference type="InterPro" id="IPR036390">
    <property type="entry name" value="WH_DNA-bd_sf"/>
</dbReference>
<feature type="active site" description="Proton acceptor" evidence="4">
    <location>
        <position position="240"/>
    </location>
</feature>
<feature type="domain" description="O-methyltransferase dimerisation" evidence="6">
    <location>
        <begin position="11"/>
        <end position="66"/>
    </location>
</feature>
<dbReference type="PIRSF" id="PIRSF005739">
    <property type="entry name" value="O-mtase"/>
    <property type="match status" value="1"/>
</dbReference>
<dbReference type="RefSeq" id="WP_120756248.1">
    <property type="nucleotide sequence ID" value="NZ_JBIBGF010000005.1"/>
</dbReference>
<dbReference type="InterPro" id="IPR029063">
    <property type="entry name" value="SAM-dependent_MTases_sf"/>
</dbReference>
<organism evidence="7 8">
    <name type="scientific">Streptomyces klenkii</name>
    <dbReference type="NCBI Taxonomy" id="1420899"/>
    <lineage>
        <taxon>Bacteria</taxon>
        <taxon>Bacillati</taxon>
        <taxon>Actinomycetota</taxon>
        <taxon>Actinomycetes</taxon>
        <taxon>Kitasatosporales</taxon>
        <taxon>Streptomycetaceae</taxon>
        <taxon>Streptomyces</taxon>
    </lineage>
</organism>
<evidence type="ECO:0000256" key="1">
    <source>
        <dbReference type="ARBA" id="ARBA00022603"/>
    </source>
</evidence>
<dbReference type="InterPro" id="IPR016461">
    <property type="entry name" value="COMT-like"/>
</dbReference>
<name>A0A3B0BIN3_9ACTN</name>
<dbReference type="AlphaFoldDB" id="A0A3B0BIN3"/>
<dbReference type="InterPro" id="IPR012967">
    <property type="entry name" value="COMT_dimerisation"/>
</dbReference>
<dbReference type="EMBL" id="RBAM01000006">
    <property type="protein sequence ID" value="RKN71636.1"/>
    <property type="molecule type" value="Genomic_DNA"/>
</dbReference>
<keyword evidence="3" id="KW-0949">S-adenosyl-L-methionine</keyword>
<dbReference type="GO" id="GO:0032259">
    <property type="term" value="P:methylation"/>
    <property type="evidence" value="ECO:0007669"/>
    <property type="project" value="UniProtKB-KW"/>
</dbReference>
<evidence type="ECO:0000259" key="5">
    <source>
        <dbReference type="Pfam" id="PF00891"/>
    </source>
</evidence>
<gene>
    <name evidence="7" type="ORF">D7231_16685</name>
</gene>
<dbReference type="Pfam" id="PF08100">
    <property type="entry name" value="Dimerisation"/>
    <property type="match status" value="1"/>
</dbReference>
<keyword evidence="8" id="KW-1185">Reference proteome</keyword>
<evidence type="ECO:0000259" key="6">
    <source>
        <dbReference type="Pfam" id="PF08100"/>
    </source>
</evidence>
<dbReference type="Pfam" id="PF00891">
    <property type="entry name" value="Methyltransf_2"/>
    <property type="match status" value="1"/>
</dbReference>
<comment type="caution">
    <text evidence="7">The sequence shown here is derived from an EMBL/GenBank/DDBJ whole genome shotgun (WGS) entry which is preliminary data.</text>
</comment>
<dbReference type="Proteomes" id="UP000270343">
    <property type="component" value="Unassembled WGS sequence"/>
</dbReference>